<evidence type="ECO:0000313" key="5">
    <source>
        <dbReference type="EMBL" id="PWA65277.1"/>
    </source>
</evidence>
<accession>A0A2U1MVK0</accession>
<dbReference type="PANTHER" id="PTHR34396">
    <property type="entry name" value="OS03G0264950 PROTEIN-RELATED"/>
    <property type="match status" value="1"/>
</dbReference>
<dbReference type="InterPro" id="IPR053031">
    <property type="entry name" value="Cuticle_assoc_protein"/>
</dbReference>
<dbReference type="EMBL" id="PKPP01004257">
    <property type="protein sequence ID" value="PWA65277.1"/>
    <property type="molecule type" value="Genomic_DNA"/>
</dbReference>
<gene>
    <name evidence="5" type="ORF">CTI12_AA335710</name>
</gene>
<dbReference type="PANTHER" id="PTHR34396:SF25">
    <property type="entry name" value="BOUNDARY ELEMENT ASSOCIATED FACTOR"/>
    <property type="match status" value="1"/>
</dbReference>
<keyword evidence="2" id="KW-0863">Zinc-finger</keyword>
<keyword evidence="6" id="KW-1185">Reference proteome</keyword>
<dbReference type="InterPro" id="IPR036236">
    <property type="entry name" value="Znf_C2H2_sf"/>
</dbReference>
<sequence>MSRQSMQGDDEDEASSTTSNKQHFLVWQCFDVIEGENPEDRKATCQNCSKVLSAKPSSGTRNLKRHMHKCFDIEEGGPRQKRAPLNQEMYREKMAIMIIKHNYPFSYVTHEATRQLPQIFYIETGDSNL</sequence>
<comment type="caution">
    <text evidence="5">The sequence shown here is derived from an EMBL/GenBank/DDBJ whole genome shotgun (WGS) entry which is preliminary data.</text>
</comment>
<dbReference type="InterPro" id="IPR003656">
    <property type="entry name" value="Znf_BED"/>
</dbReference>
<keyword evidence="3" id="KW-0862">Zinc</keyword>
<organism evidence="5 6">
    <name type="scientific">Artemisia annua</name>
    <name type="common">Sweet wormwood</name>
    <dbReference type="NCBI Taxonomy" id="35608"/>
    <lineage>
        <taxon>Eukaryota</taxon>
        <taxon>Viridiplantae</taxon>
        <taxon>Streptophyta</taxon>
        <taxon>Embryophyta</taxon>
        <taxon>Tracheophyta</taxon>
        <taxon>Spermatophyta</taxon>
        <taxon>Magnoliopsida</taxon>
        <taxon>eudicotyledons</taxon>
        <taxon>Gunneridae</taxon>
        <taxon>Pentapetalae</taxon>
        <taxon>asterids</taxon>
        <taxon>campanulids</taxon>
        <taxon>Asterales</taxon>
        <taxon>Asteraceae</taxon>
        <taxon>Asteroideae</taxon>
        <taxon>Anthemideae</taxon>
        <taxon>Artemisiinae</taxon>
        <taxon>Artemisia</taxon>
    </lineage>
</organism>
<dbReference type="SMART" id="SM00614">
    <property type="entry name" value="ZnF_BED"/>
    <property type="match status" value="1"/>
</dbReference>
<keyword evidence="1" id="KW-0479">Metal-binding</keyword>
<feature type="domain" description="BED-type" evidence="4">
    <location>
        <begin position="26"/>
        <end position="69"/>
    </location>
</feature>
<dbReference type="GO" id="GO:1990837">
    <property type="term" value="F:sequence-specific double-stranded DNA binding"/>
    <property type="evidence" value="ECO:0007669"/>
    <property type="project" value="TreeGrafter"/>
</dbReference>
<dbReference type="Pfam" id="PF02892">
    <property type="entry name" value="zf-BED"/>
    <property type="match status" value="1"/>
</dbReference>
<dbReference type="AlphaFoldDB" id="A0A2U1MVK0"/>
<reference evidence="5 6" key="1">
    <citation type="journal article" date="2018" name="Mol. Plant">
        <title>The genome of Artemisia annua provides insight into the evolution of Asteraceae family and artemisinin biosynthesis.</title>
        <authorList>
            <person name="Shen Q."/>
            <person name="Zhang L."/>
            <person name="Liao Z."/>
            <person name="Wang S."/>
            <person name="Yan T."/>
            <person name="Shi P."/>
            <person name="Liu M."/>
            <person name="Fu X."/>
            <person name="Pan Q."/>
            <person name="Wang Y."/>
            <person name="Lv Z."/>
            <person name="Lu X."/>
            <person name="Zhang F."/>
            <person name="Jiang W."/>
            <person name="Ma Y."/>
            <person name="Chen M."/>
            <person name="Hao X."/>
            <person name="Li L."/>
            <person name="Tang Y."/>
            <person name="Lv G."/>
            <person name="Zhou Y."/>
            <person name="Sun X."/>
            <person name="Brodelius P.E."/>
            <person name="Rose J.K.C."/>
            <person name="Tang K."/>
        </authorList>
    </citation>
    <scope>NUCLEOTIDE SEQUENCE [LARGE SCALE GENOMIC DNA]</scope>
    <source>
        <strain evidence="6">cv. Huhao1</strain>
        <tissue evidence="5">Leaf</tissue>
    </source>
</reference>
<evidence type="ECO:0000313" key="6">
    <source>
        <dbReference type="Proteomes" id="UP000245207"/>
    </source>
</evidence>
<proteinExistence type="predicted"/>
<dbReference type="SUPFAM" id="SSF57667">
    <property type="entry name" value="beta-beta-alpha zinc fingers"/>
    <property type="match status" value="1"/>
</dbReference>
<evidence type="ECO:0000256" key="2">
    <source>
        <dbReference type="ARBA" id="ARBA00022771"/>
    </source>
</evidence>
<evidence type="ECO:0000259" key="4">
    <source>
        <dbReference type="Pfam" id="PF02892"/>
    </source>
</evidence>
<dbReference type="GO" id="GO:0005634">
    <property type="term" value="C:nucleus"/>
    <property type="evidence" value="ECO:0007669"/>
    <property type="project" value="TreeGrafter"/>
</dbReference>
<evidence type="ECO:0000256" key="3">
    <source>
        <dbReference type="ARBA" id="ARBA00022833"/>
    </source>
</evidence>
<dbReference type="GO" id="GO:0006357">
    <property type="term" value="P:regulation of transcription by RNA polymerase II"/>
    <property type="evidence" value="ECO:0007669"/>
    <property type="project" value="TreeGrafter"/>
</dbReference>
<protein>
    <submittedName>
        <fullName evidence="5">Zinc finger, BED-type</fullName>
    </submittedName>
</protein>
<dbReference type="OrthoDB" id="1409032at2759"/>
<dbReference type="Proteomes" id="UP000245207">
    <property type="component" value="Unassembled WGS sequence"/>
</dbReference>
<name>A0A2U1MVK0_ARTAN</name>
<dbReference type="GO" id="GO:0008270">
    <property type="term" value="F:zinc ion binding"/>
    <property type="evidence" value="ECO:0007669"/>
    <property type="project" value="UniProtKB-KW"/>
</dbReference>
<evidence type="ECO:0000256" key="1">
    <source>
        <dbReference type="ARBA" id="ARBA00022723"/>
    </source>
</evidence>